<dbReference type="UniPathway" id="UPA00053">
    <property type="reaction ID" value="UER00086"/>
</dbReference>
<dbReference type="Proteomes" id="UP000182987">
    <property type="component" value="Chromosome"/>
</dbReference>
<dbReference type="KEGG" id="lrz:BJI69_01435"/>
<dbReference type="GO" id="GO:0009423">
    <property type="term" value="P:chorismate biosynthetic process"/>
    <property type="evidence" value="ECO:0007669"/>
    <property type="project" value="UniProtKB-UniPathway"/>
</dbReference>
<comment type="subunit">
    <text evidence="4">Homododecamer.</text>
</comment>
<organism evidence="7 8">
    <name type="scientific">Luteibacter rhizovicinus DSM 16549</name>
    <dbReference type="NCBI Taxonomy" id="1440763"/>
    <lineage>
        <taxon>Bacteria</taxon>
        <taxon>Pseudomonadati</taxon>
        <taxon>Pseudomonadota</taxon>
        <taxon>Gammaproteobacteria</taxon>
        <taxon>Lysobacterales</taxon>
        <taxon>Rhodanobacteraceae</taxon>
        <taxon>Luteibacter</taxon>
    </lineage>
</organism>
<reference evidence="8" key="1">
    <citation type="submission" date="2016-09" db="EMBL/GenBank/DDBJ databases">
        <authorList>
            <person name="Lysoe E."/>
        </authorList>
    </citation>
    <scope>NUCLEOTIDE SEQUENCE [LARGE SCALE GENOMIC DNA]</scope>
    <source>
        <strain evidence="8">LJ96T</strain>
    </source>
</reference>
<sequence>MVIRYCTPDLLEQRTMSIVVITGPRHDAVHANLADDAMWRLWERAQAAGIDLLWRPCQDFVELTGYLDRSTGDHAELVLLDVDANDVPPEDIAPLRDALAHLRVPYIEIHDGSDEADASALVPGHPSLVSVVVPGNAGAGYNMALSIGLRYLAEDARLAA</sequence>
<evidence type="ECO:0000313" key="7">
    <source>
        <dbReference type="EMBL" id="APG02700.1"/>
    </source>
</evidence>
<proteinExistence type="inferred from homology"/>
<evidence type="ECO:0000256" key="2">
    <source>
        <dbReference type="ARBA" id="ARBA00004902"/>
    </source>
</evidence>
<accession>A0A0G9H1Y5</accession>
<dbReference type="SUPFAM" id="SSF52304">
    <property type="entry name" value="Type II 3-dehydroquinate dehydratase"/>
    <property type="match status" value="1"/>
</dbReference>
<gene>
    <name evidence="7" type="ORF">BJI69_01435</name>
</gene>
<dbReference type="GO" id="GO:0003855">
    <property type="term" value="F:3-dehydroquinate dehydratase activity"/>
    <property type="evidence" value="ECO:0007669"/>
    <property type="project" value="UniProtKB-EC"/>
</dbReference>
<evidence type="ECO:0000256" key="1">
    <source>
        <dbReference type="ARBA" id="ARBA00001864"/>
    </source>
</evidence>
<comment type="catalytic activity">
    <reaction evidence="1">
        <text>3-dehydroquinate = 3-dehydroshikimate + H2O</text>
        <dbReference type="Rhea" id="RHEA:21096"/>
        <dbReference type="ChEBI" id="CHEBI:15377"/>
        <dbReference type="ChEBI" id="CHEBI:16630"/>
        <dbReference type="ChEBI" id="CHEBI:32364"/>
        <dbReference type="EC" id="4.2.1.10"/>
    </reaction>
</comment>
<evidence type="ECO:0000313" key="8">
    <source>
        <dbReference type="Proteomes" id="UP000182987"/>
    </source>
</evidence>
<dbReference type="EC" id="4.2.1.10" evidence="5"/>
<evidence type="ECO:0000256" key="6">
    <source>
        <dbReference type="ARBA" id="ARBA00023239"/>
    </source>
</evidence>
<evidence type="ECO:0000256" key="5">
    <source>
        <dbReference type="ARBA" id="ARBA00012060"/>
    </source>
</evidence>
<evidence type="ECO:0000256" key="4">
    <source>
        <dbReference type="ARBA" id="ARBA00011193"/>
    </source>
</evidence>
<dbReference type="InterPro" id="IPR036441">
    <property type="entry name" value="DHquinase_II_sf"/>
</dbReference>
<comment type="similarity">
    <text evidence="3">Belongs to the type-II 3-dehydroquinase family.</text>
</comment>
<dbReference type="STRING" id="1440763.BJI69_01435"/>
<dbReference type="AlphaFoldDB" id="A0A0G9H1Y5"/>
<keyword evidence="6" id="KW-0456">Lyase</keyword>
<protein>
    <recommendedName>
        <fullName evidence="5">3-dehydroquinate dehydratase</fullName>
        <ecNumber evidence="5">4.2.1.10</ecNumber>
    </recommendedName>
</protein>
<comment type="pathway">
    <text evidence="2">Metabolic intermediate biosynthesis; chorismate biosynthesis; chorismate from D-erythrose 4-phosphate and phosphoenolpyruvate: step 3/7.</text>
</comment>
<name>A0A0G9H1Y5_9GAMM</name>
<dbReference type="PATRIC" id="fig|1440763.5.peg.3999"/>
<keyword evidence="8" id="KW-1185">Reference proteome</keyword>
<evidence type="ECO:0000256" key="3">
    <source>
        <dbReference type="ARBA" id="ARBA00011037"/>
    </source>
</evidence>
<dbReference type="EMBL" id="CP017480">
    <property type="protein sequence ID" value="APG02700.1"/>
    <property type="molecule type" value="Genomic_DNA"/>
</dbReference>